<evidence type="ECO:0000313" key="2">
    <source>
        <dbReference type="EMBL" id="MBP2071191.1"/>
    </source>
</evidence>
<feature type="signal peptide" evidence="1">
    <location>
        <begin position="1"/>
        <end position="25"/>
    </location>
</feature>
<dbReference type="EMBL" id="JAGGLT010000005">
    <property type="protein sequence ID" value="MBP2071191.1"/>
    <property type="molecule type" value="Genomic_DNA"/>
</dbReference>
<reference evidence="2" key="1">
    <citation type="submission" date="2021-03" db="EMBL/GenBank/DDBJ databases">
        <title>Genomic Encyclopedia of Type Strains, Phase IV (KMG-IV): sequencing the most valuable type-strain genomes for metagenomic binning, comparative biology and taxonomic classification.</title>
        <authorList>
            <person name="Goeker M."/>
        </authorList>
    </citation>
    <scope>NUCLEOTIDE SEQUENCE</scope>
    <source>
        <strain evidence="2">DSM 101588</strain>
    </source>
</reference>
<evidence type="ECO:0000313" key="3">
    <source>
        <dbReference type="Proteomes" id="UP001166402"/>
    </source>
</evidence>
<proteinExistence type="predicted"/>
<organism evidence="2 3">
    <name type="scientific">Thermoanaerobacterium butyriciformans</name>
    <dbReference type="NCBI Taxonomy" id="1702242"/>
    <lineage>
        <taxon>Bacteria</taxon>
        <taxon>Bacillati</taxon>
        <taxon>Bacillota</taxon>
        <taxon>Clostridia</taxon>
        <taxon>Thermoanaerobacterales</taxon>
        <taxon>Thermoanaerobacteraceae</taxon>
        <taxon>Thermoanaerobacterium</taxon>
    </lineage>
</organism>
<accession>A0ABS4NC05</accession>
<keyword evidence="3" id="KW-1185">Reference proteome</keyword>
<gene>
    <name evidence="2" type="ORF">J2Z80_000692</name>
</gene>
<protein>
    <submittedName>
        <fullName evidence="2">Uncharacterized protein</fullName>
    </submittedName>
</protein>
<sequence>MIKRIFTILLATIMICSISPMNAFANQTSGSIAVSYTHSLEYSINIPASTLMVMFWPAFPLDGATGIDSGSSPTIPPSS</sequence>
<name>A0ABS4NC05_9THEO</name>
<dbReference type="Proteomes" id="UP001166402">
    <property type="component" value="Unassembled WGS sequence"/>
</dbReference>
<comment type="caution">
    <text evidence="2">The sequence shown here is derived from an EMBL/GenBank/DDBJ whole genome shotgun (WGS) entry which is preliminary data.</text>
</comment>
<feature type="chain" id="PRO_5045643639" evidence="1">
    <location>
        <begin position="26"/>
        <end position="79"/>
    </location>
</feature>
<evidence type="ECO:0000256" key="1">
    <source>
        <dbReference type="SAM" id="SignalP"/>
    </source>
</evidence>
<keyword evidence="1" id="KW-0732">Signal</keyword>